<dbReference type="Proteomes" id="UP000035489">
    <property type="component" value="Unassembled WGS sequence"/>
</dbReference>
<keyword evidence="3" id="KW-1185">Reference proteome</keyword>
<dbReference type="EMBL" id="LCYG01000044">
    <property type="protein sequence ID" value="KLK91841.1"/>
    <property type="molecule type" value="Genomic_DNA"/>
</dbReference>
<feature type="region of interest" description="Disordered" evidence="1">
    <location>
        <begin position="1"/>
        <end position="26"/>
    </location>
</feature>
<dbReference type="PATRIC" id="fig|1225564.3.peg.4684"/>
<accession>A0A0H1RAI9</accession>
<gene>
    <name evidence="2" type="ORF">AA309_17775</name>
</gene>
<organism evidence="2 3">
    <name type="scientific">Microvirga vignae</name>
    <dbReference type="NCBI Taxonomy" id="1225564"/>
    <lineage>
        <taxon>Bacteria</taxon>
        <taxon>Pseudomonadati</taxon>
        <taxon>Pseudomonadota</taxon>
        <taxon>Alphaproteobacteria</taxon>
        <taxon>Hyphomicrobiales</taxon>
        <taxon>Methylobacteriaceae</taxon>
        <taxon>Microvirga</taxon>
    </lineage>
</organism>
<protein>
    <submittedName>
        <fullName evidence="2">Uncharacterized protein</fullName>
    </submittedName>
</protein>
<dbReference type="AlphaFoldDB" id="A0A0H1RAI9"/>
<reference evidence="2 3" key="1">
    <citation type="submission" date="2015-05" db="EMBL/GenBank/DDBJ databases">
        <title>Draft genome sequence of Microvirga vignae strain BR3299, a novel nitrogen fixing bacteria isolated from Brazil semi-aired region.</title>
        <authorList>
            <person name="Zilli J.E."/>
            <person name="Passos S.R."/>
            <person name="Leite J."/>
            <person name="Baldani J.I."/>
            <person name="Xavier G.R."/>
            <person name="Rumjaneck N.G."/>
            <person name="Simoes-Araujo J.L."/>
        </authorList>
    </citation>
    <scope>NUCLEOTIDE SEQUENCE [LARGE SCALE GENOMIC DNA]</scope>
    <source>
        <strain evidence="2 3">BR3299</strain>
    </source>
</reference>
<evidence type="ECO:0000256" key="1">
    <source>
        <dbReference type="SAM" id="MobiDB-lite"/>
    </source>
</evidence>
<name>A0A0H1RAI9_9HYPH</name>
<evidence type="ECO:0000313" key="3">
    <source>
        <dbReference type="Proteomes" id="UP000035489"/>
    </source>
</evidence>
<evidence type="ECO:0000313" key="2">
    <source>
        <dbReference type="EMBL" id="KLK91841.1"/>
    </source>
</evidence>
<sequence length="93" mass="10511">MSDEQMTAFMQKLLRPQVGRTSSMSEEQAKELITSVMSSVINRNRERILARAPLYNDAWSCISQSLENPTTLDELRLPLRSEIKGRESAALPS</sequence>
<comment type="caution">
    <text evidence="2">The sequence shown here is derived from an EMBL/GenBank/DDBJ whole genome shotgun (WGS) entry which is preliminary data.</text>
</comment>
<proteinExistence type="predicted"/>